<keyword evidence="1" id="KW-0812">Transmembrane</keyword>
<name>A0A225DMK0_9BACT</name>
<sequence>MPADPDTRPGDPPPNPAARLWWAVPGVGIVVLAVISMLFGGGPEKVDFGTSYDASATGSRAAYLILQELGYPVERSRRPSGGDVRWVLFPTSTGAKEAAVLNDWVRRGGVLLLAVDDADLPNHLGLPVTVTNACSPKIGVGRFGMTVPKPGEKGQARTAEAPDVASLLAGSTEVDGPPGNRTWGEVAGKPLITIYTRDRGEIWLLHHPDVFTNVNLRGEDNAVLVCRLAGDMLDDHPNGRLIFDEYCHGLRDRPTATELLFRPPVLGVTLQVVLLTGLVLWHFGVRFGPLRTVPPPPRRSKEEFLDAMAELLTRHGDRADAFRTVRDDFQRRLELDLGLPHGTPVDVIAREAARRRGVGSDLLLELLSAPGPPTGRGAAAFLTALHQLETTADDCFQSRKRTR</sequence>
<evidence type="ECO:0000259" key="2">
    <source>
        <dbReference type="Pfam" id="PF14258"/>
    </source>
</evidence>
<dbReference type="Pfam" id="PF14258">
    <property type="entry name" value="DUF4350"/>
    <property type="match status" value="1"/>
</dbReference>
<evidence type="ECO:0000313" key="3">
    <source>
        <dbReference type="EMBL" id="OWK42243.1"/>
    </source>
</evidence>
<dbReference type="RefSeq" id="WP_088255438.1">
    <property type="nucleotide sequence ID" value="NZ_NIDE01000005.1"/>
</dbReference>
<proteinExistence type="predicted"/>
<dbReference type="OrthoDB" id="262221at2"/>
<evidence type="ECO:0000313" key="4">
    <source>
        <dbReference type="Proteomes" id="UP000214646"/>
    </source>
</evidence>
<feature type="transmembrane region" description="Helical" evidence="1">
    <location>
        <begin position="20"/>
        <end position="39"/>
    </location>
</feature>
<keyword evidence="1" id="KW-0472">Membrane</keyword>
<accession>A0A225DMK0</accession>
<dbReference type="EMBL" id="NIDE01000005">
    <property type="protein sequence ID" value="OWK42243.1"/>
    <property type="molecule type" value="Genomic_DNA"/>
</dbReference>
<protein>
    <recommendedName>
        <fullName evidence="2">DUF4350 domain-containing protein</fullName>
    </recommendedName>
</protein>
<keyword evidence="1" id="KW-1133">Transmembrane helix</keyword>
<evidence type="ECO:0000256" key="1">
    <source>
        <dbReference type="SAM" id="Phobius"/>
    </source>
</evidence>
<dbReference type="AlphaFoldDB" id="A0A225DMK0"/>
<organism evidence="3 4">
    <name type="scientific">Fimbriiglobus ruber</name>
    <dbReference type="NCBI Taxonomy" id="1908690"/>
    <lineage>
        <taxon>Bacteria</taxon>
        <taxon>Pseudomonadati</taxon>
        <taxon>Planctomycetota</taxon>
        <taxon>Planctomycetia</taxon>
        <taxon>Gemmatales</taxon>
        <taxon>Gemmataceae</taxon>
        <taxon>Fimbriiglobus</taxon>
    </lineage>
</organism>
<keyword evidence="4" id="KW-1185">Reference proteome</keyword>
<dbReference type="Proteomes" id="UP000214646">
    <property type="component" value="Unassembled WGS sequence"/>
</dbReference>
<dbReference type="InterPro" id="IPR025646">
    <property type="entry name" value="DUF4350"/>
</dbReference>
<feature type="domain" description="DUF4350" evidence="2">
    <location>
        <begin position="51"/>
        <end position="228"/>
    </location>
</feature>
<feature type="transmembrane region" description="Helical" evidence="1">
    <location>
        <begin position="259"/>
        <end position="283"/>
    </location>
</feature>
<reference evidence="4" key="1">
    <citation type="submission" date="2017-06" db="EMBL/GenBank/DDBJ databases">
        <title>Genome analysis of Fimbriiglobus ruber SP5, the first member of the order Planctomycetales with confirmed chitinolytic capability.</title>
        <authorList>
            <person name="Ravin N.V."/>
            <person name="Rakitin A.L."/>
            <person name="Ivanova A.A."/>
            <person name="Beletsky A.V."/>
            <person name="Kulichevskaya I.S."/>
            <person name="Mardanov A.V."/>
            <person name="Dedysh S.N."/>
        </authorList>
    </citation>
    <scope>NUCLEOTIDE SEQUENCE [LARGE SCALE GENOMIC DNA]</scope>
    <source>
        <strain evidence="4">SP5</strain>
    </source>
</reference>
<gene>
    <name evidence="3" type="ORF">FRUB_04321</name>
</gene>
<comment type="caution">
    <text evidence="3">The sequence shown here is derived from an EMBL/GenBank/DDBJ whole genome shotgun (WGS) entry which is preliminary data.</text>
</comment>